<protein>
    <recommendedName>
        <fullName evidence="3">DUF1579 domain-containing protein</fullName>
    </recommendedName>
</protein>
<proteinExistence type="predicted"/>
<evidence type="ECO:0000313" key="2">
    <source>
        <dbReference type="Proteomes" id="UP000521199"/>
    </source>
</evidence>
<reference evidence="1 2" key="1">
    <citation type="submission" date="2020-08" db="EMBL/GenBank/DDBJ databases">
        <title>Genomic Encyclopedia of Type Strains, Phase IV (KMG-IV): sequencing the most valuable type-strain genomes for metagenomic binning, comparative biology and taxonomic classification.</title>
        <authorList>
            <person name="Goeker M."/>
        </authorList>
    </citation>
    <scope>NUCLEOTIDE SEQUENCE [LARGE SCALE GENOMIC DNA]</scope>
    <source>
        <strain evidence="1 2">DSM 24163</strain>
    </source>
</reference>
<dbReference type="RefSeq" id="WP_183960147.1">
    <property type="nucleotide sequence ID" value="NZ_JACHHP010000002.1"/>
</dbReference>
<dbReference type="EMBL" id="JACHHP010000002">
    <property type="protein sequence ID" value="MBB5207603.1"/>
    <property type="molecule type" value="Genomic_DNA"/>
</dbReference>
<keyword evidence="2" id="KW-1185">Reference proteome</keyword>
<name>A0A7W8D7B4_9GAMM</name>
<dbReference type="AlphaFoldDB" id="A0A7W8D7B4"/>
<evidence type="ECO:0008006" key="3">
    <source>
        <dbReference type="Google" id="ProtNLM"/>
    </source>
</evidence>
<organism evidence="1 2">
    <name type="scientific">Chiayiivirga flava</name>
    <dbReference type="NCBI Taxonomy" id="659595"/>
    <lineage>
        <taxon>Bacteria</taxon>
        <taxon>Pseudomonadati</taxon>
        <taxon>Pseudomonadota</taxon>
        <taxon>Gammaproteobacteria</taxon>
        <taxon>Lysobacterales</taxon>
        <taxon>Lysobacteraceae</taxon>
        <taxon>Chiayiivirga</taxon>
    </lineage>
</organism>
<comment type="caution">
    <text evidence="1">The sequence shown here is derived from an EMBL/GenBank/DDBJ whole genome shotgun (WGS) entry which is preliminary data.</text>
</comment>
<accession>A0A7W8D7B4</accession>
<sequence length="167" mass="18963">MQTTAPRPAAAAHDGARDFDFELGHWTVHNRRLCARLAGCDDWEIFDATVSTRSILDGLGNLEEMRSGHLPGYVGMAIRVYNRAERCWAIHWVDNQRGVMDPPVHGAFRDGIGVFEGDDVFDGRPIRVRFVWTATDPATPRWEQAFSDDGGLTWETNWTMDFRRRAA</sequence>
<dbReference type="Proteomes" id="UP000521199">
    <property type="component" value="Unassembled WGS sequence"/>
</dbReference>
<gene>
    <name evidence="1" type="ORF">HNQ52_001132</name>
</gene>
<evidence type="ECO:0000313" key="1">
    <source>
        <dbReference type="EMBL" id="MBB5207603.1"/>
    </source>
</evidence>